<evidence type="ECO:0000313" key="2">
    <source>
        <dbReference type="EMBL" id="EFE8673385.1"/>
    </source>
</evidence>
<accession>A0A0V9HEH4</accession>
<dbReference type="EMBL" id="DABGYN010000016">
    <property type="protein sequence ID" value="HAJ0834924.1"/>
    <property type="molecule type" value="Genomic_DNA"/>
</dbReference>
<dbReference type="AlphaFoldDB" id="A0A0V9HEH4"/>
<evidence type="ECO:0000313" key="4">
    <source>
        <dbReference type="EMBL" id="MGE14468.1"/>
    </source>
</evidence>
<comment type="caution">
    <text evidence="4">The sequence shown here is derived from an EMBL/GenBank/DDBJ whole genome shotgun (WGS) entry which is preliminary data.</text>
</comment>
<evidence type="ECO:0000259" key="1">
    <source>
        <dbReference type="Pfam" id="PF17194"/>
    </source>
</evidence>
<dbReference type="Proteomes" id="UP000486847">
    <property type="component" value="Unassembled WGS sequence"/>
</dbReference>
<dbReference type="EMBL" id="QEMT01000079">
    <property type="protein sequence ID" value="PWH54636.1"/>
    <property type="molecule type" value="Genomic_DNA"/>
</dbReference>
<organism evidence="4 8">
    <name type="scientific">Escherichia coli</name>
    <dbReference type="NCBI Taxonomy" id="562"/>
    <lineage>
        <taxon>Bacteria</taxon>
        <taxon>Pseudomonadati</taxon>
        <taxon>Pseudomonadota</taxon>
        <taxon>Gammaproteobacteria</taxon>
        <taxon>Enterobacterales</taxon>
        <taxon>Enterobacteriaceae</taxon>
        <taxon>Escherichia</taxon>
    </lineage>
</organism>
<evidence type="ECO:0000313" key="9">
    <source>
        <dbReference type="Proteomes" id="UP000486847"/>
    </source>
</evidence>
<evidence type="ECO:0000313" key="10">
    <source>
        <dbReference type="Proteomes" id="UP000533482"/>
    </source>
</evidence>
<reference evidence="4 8" key="3">
    <citation type="submission" date="2018-10" db="EMBL/GenBank/DDBJ databases">
        <authorList>
            <consortium name="NARMS: The National Antimicrobial Resistance Monitoring System"/>
        </authorList>
    </citation>
    <scope>NUCLEOTIDE SEQUENCE [LARGE SCALE GENOMIC DNA]</scope>
    <source>
        <strain evidence="4 8">CVM N17EC0060</strain>
        <strain evidence="2 10">FSIS11923834</strain>
    </source>
</reference>
<dbReference type="InterPro" id="IPR033455">
    <property type="entry name" value="AbiEi_3_N"/>
</dbReference>
<evidence type="ECO:0000313" key="8">
    <source>
        <dbReference type="Proteomes" id="UP000272336"/>
    </source>
</evidence>
<reference evidence="3" key="1">
    <citation type="journal article" date="2018" name="Genome Biol.">
        <title>SKESA: strategic k-mer extension for scrupulous assemblies.</title>
        <authorList>
            <person name="Souvorov A."/>
            <person name="Agarwala R."/>
            <person name="Lipman D.J."/>
        </authorList>
    </citation>
    <scope>NUCLEOTIDE SEQUENCE [LARGE SCALE GENOMIC DNA]</scope>
    <source>
        <strain evidence="3">EC00618</strain>
    </source>
</reference>
<evidence type="ECO:0000313" key="6">
    <source>
        <dbReference type="EMBL" id="PWH54636.1"/>
    </source>
</evidence>
<sequence>MSIQRRQLPNYLNWLMQHTLPGQVLLQSWLTRNGIDRKLSYLYVKNGWLRRIAHGVYCRTGREPDWVDAVYCLQSQWEKPVRVAGLTSLALQGHAHYTEQGKPQVWLALPAYVKLPGWFSAFEQSATFVTLYTSGLTADVTPFTTELKIGDRQLAGSVPELAAYEIACGVPSLISFEHADALFQGLNLLSPRKLQALLRASHSVKTNRVMLYLARRNGHPYFQYIDQSGIETGTGKRQIIPGGWLEPDYQITVPRAFKPEGVEDGSA</sequence>
<dbReference type="Proteomes" id="UP000272336">
    <property type="component" value="Unassembled WGS sequence"/>
</dbReference>
<name>A0A0V9HEH4_ECOLX</name>
<evidence type="ECO:0000313" key="5">
    <source>
        <dbReference type="EMBL" id="MTE89280.1"/>
    </source>
</evidence>
<dbReference type="Proteomes" id="UP000533482">
    <property type="component" value="Unassembled WGS sequence"/>
</dbReference>
<gene>
    <name evidence="4" type="ORF">D9D43_12855</name>
    <name evidence="6" type="ORF">DD762_25810</name>
    <name evidence="2" type="ORF">F7N46_09630</name>
    <name evidence="5" type="ORF">F9B07_10645</name>
    <name evidence="3" type="ORF">HL563_14430</name>
</gene>
<proteinExistence type="predicted"/>
<dbReference type="EMBL" id="WCEW01000010">
    <property type="protein sequence ID" value="MTE89280.1"/>
    <property type="molecule type" value="Genomic_DNA"/>
</dbReference>
<reference evidence="5 9" key="5">
    <citation type="submission" date="2019-10" db="EMBL/GenBank/DDBJ databases">
        <title>Comparative genomic analysis of antimicrobial resistant Escherichia coli of diverse origin.</title>
        <authorList>
            <person name="Ghatak S."/>
            <person name="Milton A.P."/>
            <person name="Rhetso K."/>
            <person name="Purkait D."/>
            <person name="Das S."/>
            <person name="Puro K.-U."/>
            <person name="Shakuntala I."/>
            <person name="Sen A."/>
            <person name="Sanjukta R."/>
            <person name="Priya G.B."/>
            <person name="Mawlong M."/>
            <person name="Lyngdoh V."/>
            <person name="Rynghang J."/>
            <person name="Mawphlang B.L."/>
        </authorList>
    </citation>
    <scope>NUCLEOTIDE SEQUENCE [LARGE SCALE GENOMIC DNA]</scope>
    <source>
        <strain evidence="5 9">SE161</strain>
    </source>
</reference>
<dbReference type="Proteomes" id="UP000245761">
    <property type="component" value="Unassembled WGS sequence"/>
</dbReference>
<evidence type="ECO:0000313" key="7">
    <source>
        <dbReference type="Proteomes" id="UP000245761"/>
    </source>
</evidence>
<dbReference type="EMBL" id="RNLZ01000020">
    <property type="protein sequence ID" value="MGE14468.1"/>
    <property type="molecule type" value="Genomic_DNA"/>
</dbReference>
<reference evidence="6 7" key="2">
    <citation type="submission" date="2018-04" db="EMBL/GenBank/DDBJ databases">
        <title>Draft Genomic Sequencing Of Potential Extraintestinal Pathogenic Escherichia coli B8S56 Isolated from Retail Chicken Skin.</title>
        <authorList>
            <person name="Xu A."/>
            <person name="Tilman S."/>
            <person name="Wisser-Parker K."/>
            <person name="Scullen O.J."/>
            <person name="Sommers C."/>
        </authorList>
    </citation>
    <scope>NUCLEOTIDE SEQUENCE [LARGE SCALE GENOMIC DNA]</scope>
    <source>
        <strain evidence="6 7">B8S56</strain>
    </source>
</reference>
<protein>
    <recommendedName>
        <fullName evidence="1">Transcriptional regulator AbiEi antitoxin N-terminal domain-containing protein</fullName>
    </recommendedName>
</protein>
<evidence type="ECO:0000313" key="3">
    <source>
        <dbReference type="EMBL" id="HAJ0834924.1"/>
    </source>
</evidence>
<dbReference type="Pfam" id="PF11459">
    <property type="entry name" value="AbiEi_3"/>
    <property type="match status" value="1"/>
</dbReference>
<dbReference type="EMBL" id="AASOHJ010000009">
    <property type="protein sequence ID" value="EFE8673385.1"/>
    <property type="molecule type" value="Genomic_DNA"/>
</dbReference>
<feature type="domain" description="Transcriptional regulator AbiEi antitoxin N-terminal" evidence="1">
    <location>
        <begin position="12"/>
        <end position="98"/>
    </location>
</feature>
<reference evidence="3" key="4">
    <citation type="submission" date="2019-09" db="EMBL/GenBank/DDBJ databases">
        <authorList>
            <consortium name="NCBI Pathogen Detection Project"/>
        </authorList>
    </citation>
    <scope>NUCLEOTIDE SEQUENCE</scope>
    <source>
        <strain evidence="3">EC00618</strain>
    </source>
</reference>
<dbReference type="InterPro" id="IPR021561">
    <property type="entry name" value="AbiEi_3"/>
</dbReference>
<dbReference type="Pfam" id="PF17194">
    <property type="entry name" value="AbiEi_3_N"/>
    <property type="match status" value="1"/>
</dbReference>